<dbReference type="AlphaFoldDB" id="A0AAV7XYC4"/>
<protein>
    <recommendedName>
        <fullName evidence="4">Major facilitator superfamily (MFS) profile domain-containing protein</fullName>
    </recommendedName>
</protein>
<dbReference type="Gene3D" id="1.20.1250.20">
    <property type="entry name" value="MFS general substrate transporter like domains"/>
    <property type="match status" value="1"/>
</dbReference>
<reference evidence="2" key="1">
    <citation type="submission" date="2022-12" db="EMBL/GenBank/DDBJ databases">
        <title>Chromosome-level genome assembly of the bean flower thrips Megalurothrips usitatus.</title>
        <authorList>
            <person name="Ma L."/>
            <person name="Liu Q."/>
            <person name="Li H."/>
            <person name="Cai W."/>
        </authorList>
    </citation>
    <scope>NUCLEOTIDE SEQUENCE</scope>
    <source>
        <strain evidence="2">Cailab_2022a</strain>
    </source>
</reference>
<name>A0AAV7XYC4_9NEOP</name>
<evidence type="ECO:0000313" key="3">
    <source>
        <dbReference type="Proteomes" id="UP001075354"/>
    </source>
</evidence>
<evidence type="ECO:0000313" key="2">
    <source>
        <dbReference type="EMBL" id="KAJ1531531.1"/>
    </source>
</evidence>
<evidence type="ECO:0000256" key="1">
    <source>
        <dbReference type="SAM" id="Phobius"/>
    </source>
</evidence>
<feature type="transmembrane region" description="Helical" evidence="1">
    <location>
        <begin position="6"/>
        <end position="26"/>
    </location>
</feature>
<dbReference type="Proteomes" id="UP001075354">
    <property type="component" value="Chromosome 1"/>
</dbReference>
<dbReference type="EMBL" id="JAPTSV010000001">
    <property type="protein sequence ID" value="KAJ1531531.1"/>
    <property type="molecule type" value="Genomic_DNA"/>
</dbReference>
<comment type="caution">
    <text evidence="2">The sequence shown here is derived from an EMBL/GenBank/DDBJ whole genome shotgun (WGS) entry which is preliminary data.</text>
</comment>
<dbReference type="InterPro" id="IPR036259">
    <property type="entry name" value="MFS_trans_sf"/>
</dbReference>
<keyword evidence="1" id="KW-0812">Transmembrane</keyword>
<keyword evidence="1" id="KW-1133">Transmembrane helix</keyword>
<organism evidence="2 3">
    <name type="scientific">Megalurothrips usitatus</name>
    <name type="common">bean blossom thrips</name>
    <dbReference type="NCBI Taxonomy" id="439358"/>
    <lineage>
        <taxon>Eukaryota</taxon>
        <taxon>Metazoa</taxon>
        <taxon>Ecdysozoa</taxon>
        <taxon>Arthropoda</taxon>
        <taxon>Hexapoda</taxon>
        <taxon>Insecta</taxon>
        <taxon>Pterygota</taxon>
        <taxon>Neoptera</taxon>
        <taxon>Paraneoptera</taxon>
        <taxon>Thysanoptera</taxon>
        <taxon>Terebrantia</taxon>
        <taxon>Thripoidea</taxon>
        <taxon>Thripidae</taxon>
        <taxon>Megalurothrips</taxon>
    </lineage>
</organism>
<keyword evidence="1" id="KW-0472">Membrane</keyword>
<sequence length="159" mass="16284">MLGLSVGEAAAGVSGIVGFCVGTALSLRCGRPLLWLGLGLLAAGGAGLCAHLVGRQPLLITLLALAERVAVSAAVPTLNNCSPQLVPPAQRASLTFSCLLFGRVCLFAAPFVGNLVVYGEAFPLTAFALQLILAGVCSLILVLLAHDEKTRQKDVSTMS</sequence>
<gene>
    <name evidence="2" type="ORF">ONE63_000206</name>
</gene>
<feature type="transmembrane region" description="Helical" evidence="1">
    <location>
        <begin position="33"/>
        <end position="53"/>
    </location>
</feature>
<evidence type="ECO:0008006" key="4">
    <source>
        <dbReference type="Google" id="ProtNLM"/>
    </source>
</evidence>
<accession>A0AAV7XYC4</accession>
<dbReference type="SUPFAM" id="SSF103473">
    <property type="entry name" value="MFS general substrate transporter"/>
    <property type="match status" value="1"/>
</dbReference>
<feature type="transmembrane region" description="Helical" evidence="1">
    <location>
        <begin position="124"/>
        <end position="144"/>
    </location>
</feature>
<feature type="transmembrane region" description="Helical" evidence="1">
    <location>
        <begin position="92"/>
        <end position="112"/>
    </location>
</feature>
<proteinExistence type="predicted"/>
<keyword evidence="3" id="KW-1185">Reference proteome</keyword>